<organism evidence="9 10">
    <name type="scientific">Galbibacter orientalis DSM 19592</name>
    <dbReference type="NCBI Taxonomy" id="926559"/>
    <lineage>
        <taxon>Bacteria</taxon>
        <taxon>Pseudomonadati</taxon>
        <taxon>Bacteroidota</taxon>
        <taxon>Flavobacteriia</taxon>
        <taxon>Flavobacteriales</taxon>
        <taxon>Flavobacteriaceae</taxon>
        <taxon>Galbibacter</taxon>
    </lineage>
</organism>
<sequence>MKQRNKIKLLVFFCLLALAGLVSIQYYLIQNTYQLTSKTYINDVKKQIAPVIESAEIDTIEEQFFEDFKKLCFQKVYDSITSNQFQASAHILADSIQKISHIYLQSHFKNYPILKEISIRIQLTQIIFEANGVYDTVLKTNDNPLVYFGEDFKGKSFNISKGIAQSSIDQKKDSINEAIKYSYKHLQSVDMDISNFQQKIWNKMLWMLVAGVALIVAVVLLFFYMYRSLIKQKKIAEMKTDFANNISHELKTPLTSLNLITKSLQKEEAFQNSESAKKLILTLARQNTRIQTIVDRVMETSLEPQKLELQEIDIVKFLKDVTSHFDSNTHSLKSNISPNRLILKTAIDQLESVLQNLLENAIKYSPDATEIILKSYVKDHFYYIEITDFGNGIPSSEQKNIFKKFYRISEGNKHDIKGLGLGLYLCNQIMKNLKGTINVKSVPKKGSTFILKIPT</sequence>
<evidence type="ECO:0000256" key="1">
    <source>
        <dbReference type="ARBA" id="ARBA00000085"/>
    </source>
</evidence>
<dbReference type="InterPro" id="IPR004358">
    <property type="entry name" value="Sig_transdc_His_kin-like_C"/>
</dbReference>
<dbReference type="HOGENOM" id="CLU_026375_2_0_10"/>
<dbReference type="InterPro" id="IPR005467">
    <property type="entry name" value="His_kinase_dom"/>
</dbReference>
<reference evidence="9 10" key="1">
    <citation type="submission" date="2012-02" db="EMBL/GenBank/DDBJ databases">
        <title>Improved High-Quality Draft genome of Joostella marina DSM 19592.</title>
        <authorList>
            <consortium name="US DOE Joint Genome Institute (JGI-PGF)"/>
            <person name="Lucas S."/>
            <person name="Copeland A."/>
            <person name="Lapidus A."/>
            <person name="Bruce D."/>
            <person name="Goodwin L."/>
            <person name="Pitluck S."/>
            <person name="Peters L."/>
            <person name="Chertkov O."/>
            <person name="Ovchinnikova G."/>
            <person name="Kyrpides N."/>
            <person name="Mavromatis K."/>
            <person name="Detter J.C."/>
            <person name="Han C."/>
            <person name="Land M."/>
            <person name="Hauser L."/>
            <person name="Markowitz V."/>
            <person name="Cheng J.-F."/>
            <person name="Hugenholtz P."/>
            <person name="Woyke T."/>
            <person name="Wu D."/>
            <person name="Tindall B."/>
            <person name="Brambilla E."/>
            <person name="Klenk H.-P."/>
            <person name="Eisen J.A."/>
        </authorList>
    </citation>
    <scope>NUCLEOTIDE SEQUENCE [LARGE SCALE GENOMIC DNA]</scope>
    <source>
        <strain evidence="9 10">DSM 19592</strain>
    </source>
</reference>
<evidence type="ECO:0000256" key="4">
    <source>
        <dbReference type="ARBA" id="ARBA00022679"/>
    </source>
</evidence>
<keyword evidence="10" id="KW-1185">Reference proteome</keyword>
<dbReference type="InterPro" id="IPR050351">
    <property type="entry name" value="BphY/WalK/GraS-like"/>
</dbReference>
<evidence type="ECO:0000313" key="9">
    <source>
        <dbReference type="EMBL" id="EIJ37978.1"/>
    </source>
</evidence>
<dbReference type="InterPro" id="IPR003594">
    <property type="entry name" value="HATPase_dom"/>
</dbReference>
<dbReference type="PRINTS" id="PR00344">
    <property type="entry name" value="BCTRLSENSOR"/>
</dbReference>
<evidence type="ECO:0000256" key="2">
    <source>
        <dbReference type="ARBA" id="ARBA00012438"/>
    </source>
</evidence>
<dbReference type="eggNOG" id="COG2205">
    <property type="taxonomic scope" value="Bacteria"/>
</dbReference>
<dbReference type="PANTHER" id="PTHR45453">
    <property type="entry name" value="PHOSPHATE REGULON SENSOR PROTEIN PHOR"/>
    <property type="match status" value="1"/>
</dbReference>
<dbReference type="SMART" id="SM00388">
    <property type="entry name" value="HisKA"/>
    <property type="match status" value="1"/>
</dbReference>
<dbReference type="RefSeq" id="WP_008611057.1">
    <property type="nucleotide sequence ID" value="NZ_JH651379.1"/>
</dbReference>
<keyword evidence="4" id="KW-0808">Transferase</keyword>
<feature type="domain" description="Histidine kinase" evidence="8">
    <location>
        <begin position="245"/>
        <end position="455"/>
    </location>
</feature>
<dbReference type="EMBL" id="JH651379">
    <property type="protein sequence ID" value="EIJ37978.1"/>
    <property type="molecule type" value="Genomic_DNA"/>
</dbReference>
<dbReference type="Pfam" id="PF02518">
    <property type="entry name" value="HATPase_c"/>
    <property type="match status" value="1"/>
</dbReference>
<keyword evidence="7" id="KW-0472">Membrane</keyword>
<dbReference type="Gene3D" id="1.10.287.130">
    <property type="match status" value="1"/>
</dbReference>
<evidence type="ECO:0000313" key="10">
    <source>
        <dbReference type="Proteomes" id="UP000004690"/>
    </source>
</evidence>
<evidence type="ECO:0000256" key="6">
    <source>
        <dbReference type="ARBA" id="ARBA00023012"/>
    </source>
</evidence>
<evidence type="ECO:0000256" key="7">
    <source>
        <dbReference type="SAM" id="Phobius"/>
    </source>
</evidence>
<name>I3C2Y5_9FLAO</name>
<gene>
    <name evidence="9" type="ORF">JoomaDRAFT_0956</name>
</gene>
<dbReference type="CDD" id="cd00075">
    <property type="entry name" value="HATPase"/>
    <property type="match status" value="1"/>
</dbReference>
<dbReference type="STRING" id="926559.JoomaDRAFT_0956"/>
<keyword evidence="3" id="KW-0597">Phosphoprotein</keyword>
<dbReference type="Gene3D" id="3.30.565.10">
    <property type="entry name" value="Histidine kinase-like ATPase, C-terminal domain"/>
    <property type="match status" value="1"/>
</dbReference>
<dbReference type="SUPFAM" id="SSF55874">
    <property type="entry name" value="ATPase domain of HSP90 chaperone/DNA topoisomerase II/histidine kinase"/>
    <property type="match status" value="1"/>
</dbReference>
<dbReference type="InterPro" id="IPR036097">
    <property type="entry name" value="HisK_dim/P_sf"/>
</dbReference>
<evidence type="ECO:0000256" key="5">
    <source>
        <dbReference type="ARBA" id="ARBA00022777"/>
    </source>
</evidence>
<dbReference type="CDD" id="cd00082">
    <property type="entry name" value="HisKA"/>
    <property type="match status" value="1"/>
</dbReference>
<dbReference type="InterPro" id="IPR003661">
    <property type="entry name" value="HisK_dim/P_dom"/>
</dbReference>
<protein>
    <recommendedName>
        <fullName evidence="2">histidine kinase</fullName>
        <ecNumber evidence="2">2.7.13.3</ecNumber>
    </recommendedName>
</protein>
<dbReference type="GO" id="GO:0004721">
    <property type="term" value="F:phosphoprotein phosphatase activity"/>
    <property type="evidence" value="ECO:0007669"/>
    <property type="project" value="TreeGrafter"/>
</dbReference>
<proteinExistence type="predicted"/>
<dbReference type="SUPFAM" id="SSF47384">
    <property type="entry name" value="Homodimeric domain of signal transducing histidine kinase"/>
    <property type="match status" value="1"/>
</dbReference>
<accession>I3C2Y5</accession>
<evidence type="ECO:0000259" key="8">
    <source>
        <dbReference type="PROSITE" id="PS50109"/>
    </source>
</evidence>
<keyword evidence="7" id="KW-1133">Transmembrane helix</keyword>
<dbReference type="Proteomes" id="UP000004690">
    <property type="component" value="Unassembled WGS sequence"/>
</dbReference>
<dbReference type="PANTHER" id="PTHR45453:SF1">
    <property type="entry name" value="PHOSPHATE REGULON SENSOR PROTEIN PHOR"/>
    <property type="match status" value="1"/>
</dbReference>
<dbReference type="GO" id="GO:0005886">
    <property type="term" value="C:plasma membrane"/>
    <property type="evidence" value="ECO:0007669"/>
    <property type="project" value="TreeGrafter"/>
</dbReference>
<dbReference type="OrthoDB" id="1933776at2"/>
<dbReference type="GO" id="GO:0016036">
    <property type="term" value="P:cellular response to phosphate starvation"/>
    <property type="evidence" value="ECO:0007669"/>
    <property type="project" value="TreeGrafter"/>
</dbReference>
<dbReference type="PROSITE" id="PS50109">
    <property type="entry name" value="HIS_KIN"/>
    <property type="match status" value="1"/>
</dbReference>
<feature type="transmembrane region" description="Helical" evidence="7">
    <location>
        <begin position="204"/>
        <end position="226"/>
    </location>
</feature>
<keyword evidence="7" id="KW-0812">Transmembrane</keyword>
<dbReference type="Pfam" id="PF00512">
    <property type="entry name" value="HisKA"/>
    <property type="match status" value="1"/>
</dbReference>
<dbReference type="InterPro" id="IPR036890">
    <property type="entry name" value="HATPase_C_sf"/>
</dbReference>
<keyword evidence="5 9" id="KW-0418">Kinase</keyword>
<evidence type="ECO:0000256" key="3">
    <source>
        <dbReference type="ARBA" id="ARBA00022553"/>
    </source>
</evidence>
<comment type="catalytic activity">
    <reaction evidence="1">
        <text>ATP + protein L-histidine = ADP + protein N-phospho-L-histidine.</text>
        <dbReference type="EC" id="2.7.13.3"/>
    </reaction>
</comment>
<dbReference type="GO" id="GO:0000155">
    <property type="term" value="F:phosphorelay sensor kinase activity"/>
    <property type="evidence" value="ECO:0007669"/>
    <property type="project" value="InterPro"/>
</dbReference>
<dbReference type="AlphaFoldDB" id="I3C2Y5"/>
<dbReference type="SMART" id="SM00387">
    <property type="entry name" value="HATPase_c"/>
    <property type="match status" value="1"/>
</dbReference>
<dbReference type="EC" id="2.7.13.3" evidence="2"/>
<keyword evidence="6" id="KW-0902">Two-component regulatory system</keyword>